<proteinExistence type="predicted"/>
<name>A0AAE0PGG6_SORBR</name>
<sequence length="360" mass="41118">MTTPQEPSMSPIWRKLPPELIHHILTYFLTNLLSSLQSSSIPILYNLNLYSPIHPSTTKESKTQTTPTDLQTYTTFLLRLWQTWRHDPLFTPRHKRLIERHFYCVWLKSMTIYLHVQQEVDEQIEFCRYLPFSPMSEGLQVPNPLVPHLYNHPVRTIHVGSGLRGSDFGDDLHVDEKEDSDDGDEWTTFYLWEPIYTTPHLLEERPTPFDVYEYDEVGLVEAAARAWGLVMEGGERKGKRRVDIGLRPSLSCASPKRGDRGEDMEVGEYTPGNDVVVLPLGMAWMKGGMEGMEGMEGMGLGLEVVDGGRRMRFRWRGVVDGFLGTLRERVEGMVRKEDIGVLGEGVGLSGAVRKISENKR</sequence>
<accession>A0AAE0PGG6</accession>
<keyword evidence="2" id="KW-1185">Reference proteome</keyword>
<comment type="caution">
    <text evidence="1">The sequence shown here is derived from an EMBL/GenBank/DDBJ whole genome shotgun (WGS) entry which is preliminary data.</text>
</comment>
<gene>
    <name evidence="1" type="ORF">B0T20DRAFT_506704</name>
</gene>
<evidence type="ECO:0000313" key="2">
    <source>
        <dbReference type="Proteomes" id="UP001281003"/>
    </source>
</evidence>
<reference evidence="1" key="1">
    <citation type="journal article" date="2023" name="Mol. Phylogenet. Evol.">
        <title>Genome-scale phylogeny and comparative genomics of the fungal order Sordariales.</title>
        <authorList>
            <person name="Hensen N."/>
            <person name="Bonometti L."/>
            <person name="Westerberg I."/>
            <person name="Brannstrom I.O."/>
            <person name="Guillou S."/>
            <person name="Cros-Aarteil S."/>
            <person name="Calhoun S."/>
            <person name="Haridas S."/>
            <person name="Kuo A."/>
            <person name="Mondo S."/>
            <person name="Pangilinan J."/>
            <person name="Riley R."/>
            <person name="LaButti K."/>
            <person name="Andreopoulos B."/>
            <person name="Lipzen A."/>
            <person name="Chen C."/>
            <person name="Yan M."/>
            <person name="Daum C."/>
            <person name="Ng V."/>
            <person name="Clum A."/>
            <person name="Steindorff A."/>
            <person name="Ohm R.A."/>
            <person name="Martin F."/>
            <person name="Silar P."/>
            <person name="Natvig D.O."/>
            <person name="Lalanne C."/>
            <person name="Gautier V."/>
            <person name="Ament-Velasquez S.L."/>
            <person name="Kruys A."/>
            <person name="Hutchinson M.I."/>
            <person name="Powell A.J."/>
            <person name="Barry K."/>
            <person name="Miller A.N."/>
            <person name="Grigoriev I.V."/>
            <person name="Debuchy R."/>
            <person name="Gladieux P."/>
            <person name="Hiltunen Thoren M."/>
            <person name="Johannesson H."/>
        </authorList>
    </citation>
    <scope>NUCLEOTIDE SEQUENCE</scope>
    <source>
        <strain evidence="1">FGSC 1904</strain>
    </source>
</reference>
<dbReference type="EMBL" id="JAUTDP010000005">
    <property type="protein sequence ID" value="KAK3399523.1"/>
    <property type="molecule type" value="Genomic_DNA"/>
</dbReference>
<dbReference type="Proteomes" id="UP001281003">
    <property type="component" value="Unassembled WGS sequence"/>
</dbReference>
<evidence type="ECO:0000313" key="1">
    <source>
        <dbReference type="EMBL" id="KAK3399523.1"/>
    </source>
</evidence>
<dbReference type="AlphaFoldDB" id="A0AAE0PGG6"/>
<protein>
    <submittedName>
        <fullName evidence="1">Uncharacterized protein</fullName>
    </submittedName>
</protein>
<organism evidence="1 2">
    <name type="scientific">Sordaria brevicollis</name>
    <dbReference type="NCBI Taxonomy" id="83679"/>
    <lineage>
        <taxon>Eukaryota</taxon>
        <taxon>Fungi</taxon>
        <taxon>Dikarya</taxon>
        <taxon>Ascomycota</taxon>
        <taxon>Pezizomycotina</taxon>
        <taxon>Sordariomycetes</taxon>
        <taxon>Sordariomycetidae</taxon>
        <taxon>Sordariales</taxon>
        <taxon>Sordariaceae</taxon>
        <taxon>Sordaria</taxon>
    </lineage>
</organism>
<reference evidence="1" key="2">
    <citation type="submission" date="2023-07" db="EMBL/GenBank/DDBJ databases">
        <authorList>
            <consortium name="Lawrence Berkeley National Laboratory"/>
            <person name="Haridas S."/>
            <person name="Hensen N."/>
            <person name="Bonometti L."/>
            <person name="Westerberg I."/>
            <person name="Brannstrom I.O."/>
            <person name="Guillou S."/>
            <person name="Cros-Aarteil S."/>
            <person name="Calhoun S."/>
            <person name="Kuo A."/>
            <person name="Mondo S."/>
            <person name="Pangilinan J."/>
            <person name="Riley R."/>
            <person name="LaButti K."/>
            <person name="Andreopoulos B."/>
            <person name="Lipzen A."/>
            <person name="Chen C."/>
            <person name="Yanf M."/>
            <person name="Daum C."/>
            <person name="Ng V."/>
            <person name="Clum A."/>
            <person name="Steindorff A."/>
            <person name="Ohm R."/>
            <person name="Martin F."/>
            <person name="Silar P."/>
            <person name="Natvig D."/>
            <person name="Lalanne C."/>
            <person name="Gautier V."/>
            <person name="Ament-velasquez S.L."/>
            <person name="Kruys A."/>
            <person name="Hutchinson M.I."/>
            <person name="Powell A.J."/>
            <person name="Barry K."/>
            <person name="Miller A.N."/>
            <person name="Grigoriev I.V."/>
            <person name="Debuchy R."/>
            <person name="Gladieux P."/>
            <person name="Thoren M.H."/>
            <person name="Johannesson H."/>
        </authorList>
    </citation>
    <scope>NUCLEOTIDE SEQUENCE</scope>
    <source>
        <strain evidence="1">FGSC 1904</strain>
    </source>
</reference>